<dbReference type="Proteomes" id="UP000588098">
    <property type="component" value="Unassembled WGS sequence"/>
</dbReference>
<name>A0A7W9Q7L0_9ACTN</name>
<evidence type="ECO:0000313" key="2">
    <source>
        <dbReference type="Proteomes" id="UP000588098"/>
    </source>
</evidence>
<protein>
    <recommendedName>
        <fullName evidence="3">Transposase IS4-like domain-containing protein</fullName>
    </recommendedName>
</protein>
<organism evidence="1 2">
    <name type="scientific">Streptomyces zagrosensis</name>
    <dbReference type="NCBI Taxonomy" id="1042984"/>
    <lineage>
        <taxon>Bacteria</taxon>
        <taxon>Bacillati</taxon>
        <taxon>Actinomycetota</taxon>
        <taxon>Actinomycetes</taxon>
        <taxon>Kitasatosporales</taxon>
        <taxon>Streptomycetaceae</taxon>
        <taxon>Streptomyces</taxon>
    </lineage>
</organism>
<keyword evidence="2" id="KW-1185">Reference proteome</keyword>
<evidence type="ECO:0000313" key="1">
    <source>
        <dbReference type="EMBL" id="MBB5934986.1"/>
    </source>
</evidence>
<dbReference type="AlphaFoldDB" id="A0A7W9Q7L0"/>
<reference evidence="1 2" key="1">
    <citation type="submission" date="2020-08" db="EMBL/GenBank/DDBJ databases">
        <title>Genomic Encyclopedia of Type Strains, Phase III (KMG-III): the genomes of soil and plant-associated and newly described type strains.</title>
        <authorList>
            <person name="Whitman W."/>
        </authorList>
    </citation>
    <scope>NUCLEOTIDE SEQUENCE [LARGE SCALE GENOMIC DNA]</scope>
    <source>
        <strain evidence="1 2">CECT 8305</strain>
    </source>
</reference>
<sequence length="104" mass="11883">MAPYKLTGMVVTADALHTQRDHARSLVEDKKGHYAFTVEGNEKGLHHRLRALPWTKASAKFYDRTEGHGRLETRVVASPDRRCLPRAAFYTPPEATTYRSRTCR</sequence>
<dbReference type="RefSeq" id="WP_184571026.1">
    <property type="nucleotide sequence ID" value="NZ_JACHJL010000004.1"/>
</dbReference>
<proteinExistence type="predicted"/>
<dbReference type="EMBL" id="JACHJL010000004">
    <property type="protein sequence ID" value="MBB5934986.1"/>
    <property type="molecule type" value="Genomic_DNA"/>
</dbReference>
<accession>A0A7W9Q7L0</accession>
<comment type="caution">
    <text evidence="1">The sequence shown here is derived from an EMBL/GenBank/DDBJ whole genome shotgun (WGS) entry which is preliminary data.</text>
</comment>
<evidence type="ECO:0008006" key="3">
    <source>
        <dbReference type="Google" id="ProtNLM"/>
    </source>
</evidence>
<gene>
    <name evidence="1" type="ORF">FHS42_002036</name>
</gene>